<evidence type="ECO:0000313" key="12">
    <source>
        <dbReference type="EMBL" id="PZN00972.1"/>
    </source>
</evidence>
<organism evidence="12">
    <name type="scientific">Thermocrispum agreste</name>
    <dbReference type="NCBI Taxonomy" id="37925"/>
    <lineage>
        <taxon>Bacteria</taxon>
        <taxon>Bacillati</taxon>
        <taxon>Actinomycetota</taxon>
        <taxon>Actinomycetes</taxon>
        <taxon>Pseudonocardiales</taxon>
        <taxon>Pseudonocardiaceae</taxon>
        <taxon>Thermocrispum</taxon>
    </lineage>
</organism>
<dbReference type="InterPro" id="IPR017853">
    <property type="entry name" value="GH"/>
</dbReference>
<feature type="binding site" evidence="10">
    <location>
        <begin position="428"/>
        <end position="429"/>
    </location>
    <ligand>
        <name>substrate</name>
    </ligand>
</feature>
<dbReference type="Pfam" id="PF00232">
    <property type="entry name" value="Glyco_hydro_1"/>
    <property type="match status" value="1"/>
</dbReference>
<protein>
    <recommendedName>
        <fullName evidence="3 11">Beta-glucosidase</fullName>
        <ecNumber evidence="3 11">3.2.1.21</ecNumber>
    </recommendedName>
</protein>
<dbReference type="PROSITE" id="PS00653">
    <property type="entry name" value="GLYCOSYL_HYDROL_F1_2"/>
    <property type="match status" value="1"/>
</dbReference>
<feature type="binding site" evidence="10">
    <location>
        <position position="177"/>
    </location>
    <ligand>
        <name>substrate</name>
    </ligand>
</feature>
<feature type="active site" description="Proton donor" evidence="9">
    <location>
        <position position="178"/>
    </location>
</feature>
<dbReference type="GO" id="GO:0008422">
    <property type="term" value="F:beta-glucosidase activity"/>
    <property type="evidence" value="ECO:0007669"/>
    <property type="project" value="UniProtKB-EC"/>
</dbReference>
<accession>A0A2W4JRE2</accession>
<evidence type="ECO:0000256" key="6">
    <source>
        <dbReference type="ARBA" id="ARBA00023277"/>
    </source>
</evidence>
<dbReference type="EC" id="3.2.1.21" evidence="3 11"/>
<feature type="binding site" evidence="10">
    <location>
        <position position="33"/>
    </location>
    <ligand>
        <name>substrate</name>
    </ligand>
</feature>
<keyword evidence="8" id="KW-0624">Polysaccharide degradation</keyword>
<evidence type="ECO:0000256" key="4">
    <source>
        <dbReference type="ARBA" id="ARBA00022801"/>
    </source>
</evidence>
<evidence type="ECO:0000256" key="5">
    <source>
        <dbReference type="ARBA" id="ARBA00023001"/>
    </source>
</evidence>
<proteinExistence type="inferred from homology"/>
<dbReference type="InterPro" id="IPR017736">
    <property type="entry name" value="Glyco_hydro_1_beta-glucosidase"/>
</dbReference>
<sequence>MTAVTRPSGASTSPHGLTFPAGFRWGAATAAYQIEGSTTVDGRGPSIWDTFAAKPGAILNGDTGEQACDHFRRYADDVRLMAELGLPCYRFSVAWPRVQPDGRTTSAAGLGFYDRLLDELLEHGIEPIATLYHWDLPQALQDEGGWPARDTALRFADYAEAVYRVLGDRVTDWTTINEPFCSAYFGYGTGIHAPGIRDEAAALRAAHHLLLAHGLGTRSLRAAATGPLRVSIVFNLGSILIARDDPEHREAARKVDGMQNRLFLDPVLGAGYPPDVLADIAFLDALEPAIQDGDLDVIATPIDHLGVNYYGPTRYAPSGDPTARGTCDLPGVRGVDTLPPRGRLTGFGWEQDPDALTDLLLSVSERCDVPLIVAENGASFADEVIGDRVHDAERTRYLAEHIRAVHRALQLGADVRGYLVWSLLDNFEWAMGFSQRFGIVHVDFATQRRRVKDSGWMFSEVARSNMLPASVADPDPGTYRRRPVVDRERWGLVALG</sequence>
<feature type="binding site" evidence="10">
    <location>
        <position position="421"/>
    </location>
    <ligand>
        <name>substrate</name>
    </ligand>
</feature>
<dbReference type="InterPro" id="IPR001360">
    <property type="entry name" value="Glyco_hydro_1"/>
</dbReference>
<dbReference type="STRING" id="1111738.GCA_000427905_02998"/>
<evidence type="ECO:0000256" key="10">
    <source>
        <dbReference type="PIRSR" id="PIRSR617736-2"/>
    </source>
</evidence>
<evidence type="ECO:0000256" key="9">
    <source>
        <dbReference type="PIRSR" id="PIRSR617736-1"/>
    </source>
</evidence>
<keyword evidence="4 11" id="KW-0378">Hydrolase</keyword>
<dbReference type="AlphaFoldDB" id="A0A2W4JRE2"/>
<evidence type="ECO:0000256" key="2">
    <source>
        <dbReference type="ARBA" id="ARBA00010838"/>
    </source>
</evidence>
<evidence type="ECO:0000256" key="1">
    <source>
        <dbReference type="ARBA" id="ARBA00000448"/>
    </source>
</evidence>
<dbReference type="GO" id="GO:0005829">
    <property type="term" value="C:cytosol"/>
    <property type="evidence" value="ECO:0007669"/>
    <property type="project" value="TreeGrafter"/>
</dbReference>
<name>A0A2W4JRE2_9PSEU</name>
<feature type="binding site" evidence="10">
    <location>
        <position position="133"/>
    </location>
    <ligand>
        <name>substrate</name>
    </ligand>
</feature>
<dbReference type="EMBL" id="QGUI01000046">
    <property type="protein sequence ID" value="PZN00972.1"/>
    <property type="molecule type" value="Genomic_DNA"/>
</dbReference>
<comment type="catalytic activity">
    <reaction evidence="1 11">
        <text>Hydrolysis of terminal, non-reducing beta-D-glucosyl residues with release of beta-D-glucose.</text>
        <dbReference type="EC" id="3.2.1.21"/>
    </reaction>
</comment>
<reference evidence="12" key="1">
    <citation type="submission" date="2018-05" db="EMBL/GenBank/DDBJ databases">
        <authorList>
            <person name="Lanie J.A."/>
            <person name="Ng W.-L."/>
            <person name="Kazmierczak K.M."/>
            <person name="Andrzejewski T.M."/>
            <person name="Davidsen T.M."/>
            <person name="Wayne K.J."/>
            <person name="Tettelin H."/>
            <person name="Glass J.I."/>
            <person name="Rusch D."/>
            <person name="Podicherti R."/>
            <person name="Tsui H.-C.T."/>
            <person name="Winkler M.E."/>
        </authorList>
    </citation>
    <scope>NUCLEOTIDE SEQUENCE</scope>
    <source>
        <strain evidence="12">ZC4RG45</strain>
    </source>
</reference>
<keyword evidence="5" id="KW-0136">Cellulose degradation</keyword>
<feature type="binding site" evidence="10">
    <location>
        <position position="310"/>
    </location>
    <ligand>
        <name>substrate</name>
    </ligand>
</feature>
<comment type="caution">
    <text evidence="12">The sequence shown here is derived from an EMBL/GenBank/DDBJ whole genome shotgun (WGS) entry which is preliminary data.</text>
</comment>
<keyword evidence="6" id="KW-0119">Carbohydrate metabolism</keyword>
<dbReference type="Gene3D" id="3.20.20.80">
    <property type="entry name" value="Glycosidases"/>
    <property type="match status" value="1"/>
</dbReference>
<dbReference type="PANTHER" id="PTHR10353">
    <property type="entry name" value="GLYCOSYL HYDROLASE"/>
    <property type="match status" value="1"/>
</dbReference>
<dbReference type="FunFam" id="3.20.20.80:FF:000004">
    <property type="entry name" value="Beta-glucosidase 6-phospho-beta-glucosidase"/>
    <property type="match status" value="1"/>
</dbReference>
<feature type="active site" description="Nucleophile" evidence="9">
    <location>
        <position position="375"/>
    </location>
</feature>
<evidence type="ECO:0000256" key="11">
    <source>
        <dbReference type="RuleBase" id="RU361175"/>
    </source>
</evidence>
<keyword evidence="7 11" id="KW-0326">Glycosidase</keyword>
<dbReference type="PRINTS" id="PR00131">
    <property type="entry name" value="GLHYDRLASE1"/>
</dbReference>
<comment type="similarity">
    <text evidence="2 11">Belongs to the glycosyl hydrolase 1 family.</text>
</comment>
<dbReference type="GO" id="GO:0030245">
    <property type="term" value="P:cellulose catabolic process"/>
    <property type="evidence" value="ECO:0007669"/>
    <property type="project" value="UniProtKB-KW"/>
</dbReference>
<dbReference type="NCBIfam" id="TIGR03356">
    <property type="entry name" value="BGL"/>
    <property type="match status" value="1"/>
</dbReference>
<dbReference type="PANTHER" id="PTHR10353:SF36">
    <property type="entry name" value="LP05116P"/>
    <property type="match status" value="1"/>
</dbReference>
<evidence type="ECO:0000256" key="7">
    <source>
        <dbReference type="ARBA" id="ARBA00023295"/>
    </source>
</evidence>
<dbReference type="InterPro" id="IPR033132">
    <property type="entry name" value="GH_1_N_CS"/>
</dbReference>
<evidence type="ECO:0000256" key="3">
    <source>
        <dbReference type="ARBA" id="ARBA00012744"/>
    </source>
</evidence>
<gene>
    <name evidence="12" type="ORF">DIU77_02160</name>
</gene>
<dbReference type="SUPFAM" id="SSF51445">
    <property type="entry name" value="(Trans)glycosidases"/>
    <property type="match status" value="1"/>
</dbReference>
<evidence type="ECO:0000256" key="8">
    <source>
        <dbReference type="ARBA" id="ARBA00023326"/>
    </source>
</evidence>